<dbReference type="InterPro" id="IPR000682">
    <property type="entry name" value="PCMT"/>
</dbReference>
<keyword evidence="16" id="KW-1185">Reference proteome</keyword>
<keyword evidence="6" id="KW-0489">Methyltransferase</keyword>
<evidence type="ECO:0000256" key="12">
    <source>
        <dbReference type="ARBA" id="ARBA00031350"/>
    </source>
</evidence>
<comment type="subcellular location">
    <subcellularLocation>
        <location evidence="1">Cytoplasm</location>
    </subcellularLocation>
</comment>
<protein>
    <recommendedName>
        <fullName evidence="4">Protein-L-isoaspartate O-methyltransferase</fullName>
        <ecNumber evidence="3">2.1.1.77</ecNumber>
    </recommendedName>
    <alternativeName>
        <fullName evidence="12">L-isoaspartyl protein carboxyl methyltransferase</fullName>
    </alternativeName>
    <alternativeName>
        <fullName evidence="10">Protein L-isoaspartyl methyltransferase</fullName>
    </alternativeName>
    <alternativeName>
        <fullName evidence="11">Protein-beta-aspartate methyltransferase</fullName>
    </alternativeName>
</protein>
<dbReference type="EMBL" id="BMSX01000014">
    <property type="protein sequence ID" value="GGR33228.1"/>
    <property type="molecule type" value="Genomic_DNA"/>
</dbReference>
<keyword evidence="5" id="KW-0963">Cytoplasm</keyword>
<dbReference type="PROSITE" id="PS51462">
    <property type="entry name" value="NUDIX"/>
    <property type="match status" value="1"/>
</dbReference>
<dbReference type="Pfam" id="PF01135">
    <property type="entry name" value="PCMT"/>
    <property type="match status" value="1"/>
</dbReference>
<evidence type="ECO:0000256" key="9">
    <source>
        <dbReference type="ARBA" id="ARBA00022801"/>
    </source>
</evidence>
<dbReference type="RefSeq" id="WP_189940600.1">
    <property type="nucleotide sequence ID" value="NZ_BMSX01000014.1"/>
</dbReference>
<evidence type="ECO:0000256" key="8">
    <source>
        <dbReference type="ARBA" id="ARBA00022691"/>
    </source>
</evidence>
<comment type="similarity">
    <text evidence="2">Belongs to the methyltransferase superfamily. L-isoaspartyl/D-aspartyl protein methyltransferase family.</text>
</comment>
<dbReference type="GO" id="GO:0005737">
    <property type="term" value="C:cytoplasm"/>
    <property type="evidence" value="ECO:0007669"/>
    <property type="project" value="UniProtKB-SubCell"/>
</dbReference>
<dbReference type="PANTHER" id="PTHR11579">
    <property type="entry name" value="PROTEIN-L-ISOASPARTATE O-METHYLTRANSFERASE"/>
    <property type="match status" value="1"/>
</dbReference>
<evidence type="ECO:0000259" key="14">
    <source>
        <dbReference type="PROSITE" id="PS51462"/>
    </source>
</evidence>
<dbReference type="Gene3D" id="3.40.50.150">
    <property type="entry name" value="Vaccinia Virus protein VP39"/>
    <property type="match status" value="2"/>
</dbReference>
<dbReference type="CDD" id="cd04678">
    <property type="entry name" value="NUDIX_MTH2_Nudt15"/>
    <property type="match status" value="1"/>
</dbReference>
<evidence type="ECO:0000256" key="6">
    <source>
        <dbReference type="ARBA" id="ARBA00022603"/>
    </source>
</evidence>
<evidence type="ECO:0000256" key="11">
    <source>
        <dbReference type="ARBA" id="ARBA00031323"/>
    </source>
</evidence>
<dbReference type="SUPFAM" id="SSF55811">
    <property type="entry name" value="Nudix"/>
    <property type="match status" value="1"/>
</dbReference>
<evidence type="ECO:0000256" key="1">
    <source>
        <dbReference type="ARBA" id="ARBA00004496"/>
    </source>
</evidence>
<dbReference type="AlphaFoldDB" id="A0A918CMU2"/>
<evidence type="ECO:0000313" key="16">
    <source>
        <dbReference type="Proteomes" id="UP000658320"/>
    </source>
</evidence>
<dbReference type="InterPro" id="IPR015797">
    <property type="entry name" value="NUDIX_hydrolase-like_dom_sf"/>
</dbReference>
<name>A0A918CMU2_9ACTN</name>
<keyword evidence="7" id="KW-0808">Transferase</keyword>
<organism evidence="15 16">
    <name type="scientific">Streptomyces aurantiogriseus</name>
    <dbReference type="NCBI Taxonomy" id="66870"/>
    <lineage>
        <taxon>Bacteria</taxon>
        <taxon>Bacillati</taxon>
        <taxon>Actinomycetota</taxon>
        <taxon>Actinomycetes</taxon>
        <taxon>Kitasatosporales</taxon>
        <taxon>Streptomycetaceae</taxon>
        <taxon>Streptomyces</taxon>
    </lineage>
</organism>
<feature type="domain" description="Nudix hydrolase" evidence="14">
    <location>
        <begin position="202"/>
        <end position="334"/>
    </location>
</feature>
<accession>A0A918CMU2</accession>
<dbReference type="EC" id="2.1.1.77" evidence="3"/>
<evidence type="ECO:0000256" key="10">
    <source>
        <dbReference type="ARBA" id="ARBA00030757"/>
    </source>
</evidence>
<evidence type="ECO:0000256" key="4">
    <source>
        <dbReference type="ARBA" id="ARBA00013346"/>
    </source>
</evidence>
<dbReference type="PROSITE" id="PS00893">
    <property type="entry name" value="NUDIX_BOX"/>
    <property type="match status" value="1"/>
</dbReference>
<proteinExistence type="inferred from homology"/>
<dbReference type="Gene3D" id="3.90.79.10">
    <property type="entry name" value="Nucleoside Triphosphate Pyrophosphohydrolase"/>
    <property type="match status" value="1"/>
</dbReference>
<evidence type="ECO:0000256" key="7">
    <source>
        <dbReference type="ARBA" id="ARBA00022679"/>
    </source>
</evidence>
<dbReference type="Pfam" id="PF00293">
    <property type="entry name" value="NUDIX"/>
    <property type="match status" value="1"/>
</dbReference>
<dbReference type="InterPro" id="IPR013217">
    <property type="entry name" value="Methyltransf_12"/>
</dbReference>
<evidence type="ECO:0000256" key="5">
    <source>
        <dbReference type="ARBA" id="ARBA00022490"/>
    </source>
</evidence>
<feature type="region of interest" description="Disordered" evidence="13">
    <location>
        <begin position="728"/>
        <end position="750"/>
    </location>
</feature>
<evidence type="ECO:0000256" key="2">
    <source>
        <dbReference type="ARBA" id="ARBA00005369"/>
    </source>
</evidence>
<reference evidence="15" key="1">
    <citation type="journal article" date="2014" name="Int. J. Syst. Evol. Microbiol.">
        <title>Complete genome sequence of Corynebacterium casei LMG S-19264T (=DSM 44701T), isolated from a smear-ripened cheese.</title>
        <authorList>
            <consortium name="US DOE Joint Genome Institute (JGI-PGF)"/>
            <person name="Walter F."/>
            <person name="Albersmeier A."/>
            <person name="Kalinowski J."/>
            <person name="Ruckert C."/>
        </authorList>
    </citation>
    <scope>NUCLEOTIDE SEQUENCE</scope>
    <source>
        <strain evidence="15">JCM 4346</strain>
    </source>
</reference>
<dbReference type="SUPFAM" id="SSF53335">
    <property type="entry name" value="S-adenosyl-L-methionine-dependent methyltransferases"/>
    <property type="match status" value="2"/>
</dbReference>
<comment type="caution">
    <text evidence="15">The sequence shown here is derived from an EMBL/GenBank/DDBJ whole genome shotgun (WGS) entry which is preliminary data.</text>
</comment>
<evidence type="ECO:0000313" key="15">
    <source>
        <dbReference type="EMBL" id="GGR33228.1"/>
    </source>
</evidence>
<dbReference type="InterPro" id="IPR029063">
    <property type="entry name" value="SAM-dependent_MTases_sf"/>
</dbReference>
<dbReference type="NCBIfam" id="TIGR04364">
    <property type="entry name" value="methyltran_FxLD"/>
    <property type="match status" value="1"/>
</dbReference>
<dbReference type="Pfam" id="PF08242">
    <property type="entry name" value="Methyltransf_12"/>
    <property type="match status" value="1"/>
</dbReference>
<dbReference type="InterPro" id="IPR000086">
    <property type="entry name" value="NUDIX_hydrolase_dom"/>
</dbReference>
<dbReference type="Proteomes" id="UP000658320">
    <property type="component" value="Unassembled WGS sequence"/>
</dbReference>
<dbReference type="PANTHER" id="PTHR11579:SF0">
    <property type="entry name" value="PROTEIN-L-ISOASPARTATE(D-ASPARTATE) O-METHYLTRANSFERASE"/>
    <property type="match status" value="1"/>
</dbReference>
<gene>
    <name evidence="15" type="ORF">GCM10010251_56820</name>
</gene>
<dbReference type="GO" id="GO:0016787">
    <property type="term" value="F:hydrolase activity"/>
    <property type="evidence" value="ECO:0007669"/>
    <property type="project" value="UniProtKB-KW"/>
</dbReference>
<keyword evidence="8" id="KW-0949">S-adenosyl-L-methionine</keyword>
<dbReference type="InterPro" id="IPR027573">
    <property type="entry name" value="Methyltran_FxLD"/>
</dbReference>
<evidence type="ECO:0000256" key="13">
    <source>
        <dbReference type="SAM" id="MobiDB-lite"/>
    </source>
</evidence>
<dbReference type="GO" id="GO:0004719">
    <property type="term" value="F:protein-L-isoaspartate (D-aspartate) O-methyltransferase activity"/>
    <property type="evidence" value="ECO:0007669"/>
    <property type="project" value="UniProtKB-EC"/>
</dbReference>
<dbReference type="GO" id="GO:0032259">
    <property type="term" value="P:methylation"/>
    <property type="evidence" value="ECO:0007669"/>
    <property type="project" value="UniProtKB-KW"/>
</dbReference>
<keyword evidence="9" id="KW-0378">Hydrolase</keyword>
<dbReference type="CDD" id="cd02440">
    <property type="entry name" value="AdoMet_MTases"/>
    <property type="match status" value="2"/>
</dbReference>
<dbReference type="InterPro" id="IPR020084">
    <property type="entry name" value="NUDIX_hydrolase_CS"/>
</dbReference>
<sequence>MGYTTPDEWDAHYASGLSFRPLGDAERELLAVHAPAPDGGLALDVGCGLGELARHLAETGWEVDAVDHAPAALARAEARDTGARAVTYRRFDIERDSLDDLPHSAYDLITFRLSWAFVRDRARVLNRLRERLRPGGALCVITPLATAVPDSKRDIALDEDEIGVLCAGWAVAERHDADGLAFVVLREPVPAQVECADRGRPSPHALTGAGVVVTDAAGRVLLGWSARGVWELPGGKNDAEEDFLDAAVRELEEETGLKADAGDARLLALMMDSVHGIPRMTAAVRVTAHTGDPVVTEPHLIHRWEWHEPADLPALTQPLFTPSAHVIDTVWPGLLTGLPPVHRYPIAPIEAPEPARQAAEAGRLRHAMADRLVEDGRAEAGSAVEEAFRRVPRHRFLPGLALEDAYDTEQAPVTRRAPGGAATSSVSAPWLQALMLRDAALRPGDTVIEIGSGGYNAALLQEIVGPHGTVLSVDIDPCVTDRARRLLADTGYHRVGVHLGDGEHAPARLTAPGSVDAVLVTVEARDIPPAWIGRLTEGGRLVVPLRIHGYTWSIPFTKRDGVLVADAYTVCGFVPLQGPGHRPDVTTRLRGGEITVRFADGTPADTSRLDAALDLPRVERWTGVTIAGNTPFDMLLLWLATHLGHGFARVAVDPELDTGVLTRSGGWDAAALVRDDSLAHLLTRRLPADASPAGLWEFGVHAHGPHADALAETMAGLVVAWDRGARDSPGPRLTVHPRGTAGHGETEGHVLDKPHSRLVFTWDVETP</sequence>
<reference evidence="15" key="2">
    <citation type="submission" date="2020-09" db="EMBL/GenBank/DDBJ databases">
        <authorList>
            <person name="Sun Q."/>
            <person name="Ohkuma M."/>
        </authorList>
    </citation>
    <scope>NUCLEOTIDE SEQUENCE</scope>
    <source>
        <strain evidence="15">JCM 4346</strain>
    </source>
</reference>
<evidence type="ECO:0000256" key="3">
    <source>
        <dbReference type="ARBA" id="ARBA00011890"/>
    </source>
</evidence>